<evidence type="ECO:0000313" key="2">
    <source>
        <dbReference type="EMBL" id="EPS26315.1"/>
    </source>
</evidence>
<name>S7Z6Z2_PENO1</name>
<dbReference type="Proteomes" id="UP000019376">
    <property type="component" value="Unassembled WGS sequence"/>
</dbReference>
<gene>
    <name evidence="2" type="ORF">PDE_01251</name>
</gene>
<dbReference type="PANTHER" id="PTHR33266:SF1">
    <property type="entry name" value="F-BOX DOMAIN-CONTAINING PROTEIN"/>
    <property type="match status" value="1"/>
</dbReference>
<dbReference type="EMBL" id="KB644409">
    <property type="protein sequence ID" value="EPS26315.1"/>
    <property type="molecule type" value="Genomic_DNA"/>
</dbReference>
<protein>
    <submittedName>
        <fullName evidence="2">Uncharacterized protein</fullName>
    </submittedName>
</protein>
<accession>S7Z6Z2</accession>
<dbReference type="PANTHER" id="PTHR33266">
    <property type="entry name" value="CHROMOSOME 15, WHOLE GENOME SHOTGUN SEQUENCE"/>
    <property type="match status" value="1"/>
</dbReference>
<dbReference type="STRING" id="933388.S7Z6Z2"/>
<dbReference type="AlphaFoldDB" id="S7Z6Z2"/>
<organism evidence="2 3">
    <name type="scientific">Penicillium oxalicum (strain 114-2 / CGMCC 5302)</name>
    <name type="common">Penicillium decumbens</name>
    <dbReference type="NCBI Taxonomy" id="933388"/>
    <lineage>
        <taxon>Eukaryota</taxon>
        <taxon>Fungi</taxon>
        <taxon>Dikarya</taxon>
        <taxon>Ascomycota</taxon>
        <taxon>Pezizomycotina</taxon>
        <taxon>Eurotiomycetes</taxon>
        <taxon>Eurotiomycetidae</taxon>
        <taxon>Eurotiales</taxon>
        <taxon>Aspergillaceae</taxon>
        <taxon>Penicillium</taxon>
    </lineage>
</organism>
<evidence type="ECO:0000313" key="3">
    <source>
        <dbReference type="Proteomes" id="UP000019376"/>
    </source>
</evidence>
<reference evidence="2 3" key="1">
    <citation type="journal article" date="2013" name="PLoS ONE">
        <title>Genomic and secretomic analyses reveal unique features of the lignocellulolytic enzyme system of Penicillium decumbens.</title>
        <authorList>
            <person name="Liu G."/>
            <person name="Zhang L."/>
            <person name="Wei X."/>
            <person name="Zou G."/>
            <person name="Qin Y."/>
            <person name="Ma L."/>
            <person name="Li J."/>
            <person name="Zheng H."/>
            <person name="Wang S."/>
            <person name="Wang C."/>
            <person name="Xun L."/>
            <person name="Zhao G.-P."/>
            <person name="Zhou Z."/>
            <person name="Qu Y."/>
        </authorList>
    </citation>
    <scope>NUCLEOTIDE SEQUENCE [LARGE SCALE GENOMIC DNA]</scope>
    <source>
        <strain evidence="3">114-2 / CGMCC 5302</strain>
    </source>
</reference>
<dbReference type="OrthoDB" id="4225869at2759"/>
<keyword evidence="3" id="KW-1185">Reference proteome</keyword>
<dbReference type="HOGENOM" id="CLU_322395_0_0_1"/>
<feature type="region of interest" description="Disordered" evidence="1">
    <location>
        <begin position="1"/>
        <end position="44"/>
    </location>
</feature>
<proteinExistence type="predicted"/>
<evidence type="ECO:0000256" key="1">
    <source>
        <dbReference type="SAM" id="MobiDB-lite"/>
    </source>
</evidence>
<sequence>MSQHLKRKASSELDETNRGVQAGSASLKPCLSRGVAPGTPESFPISERRAWRDCSTAADFFDNVAQWPPDDRALVLMQLSHNLHPATTLADQQHDLQRRLLQFARRNVKDVQEMLPTDSNIDWDAVFPKGGSDESHQDNLITAWIEINRRERNAFSFCEYSLSDIDAFTKALQAVIPLRRRQQRQKSHKIASKAFQIEPRTRATDGSLPSQAVFAEVRQYCSQYSDAQYLAPYTSIVGPSGIGKSYAVQSLATRHGLYVSYTSFASELAYPSRSPVADCFPLSKKAGECEDESARLGFLKRFFKAFIFLSLEDVLILRRLGVRSKDHFLLQINSDNESEDLELLAPVLQKRQEDLQETLSRSSVQRHDQQADKVQDWQNDFIIVCIDEARALLQHGTAPFRAFRQALRETWWWLAEQEKGYPRVFGLVLDTTSKISNFSPAPAHDPSQKVASDGSAMNLLPPIWMLSSMDVFKSSDSRALFRKTDHVRYNMDEVEELFSFGRPLWGAMLSDSSTLAESIRYVLKLAQEKTQGNDSDQSTRYLALLSYRVHFYVHRQDWAERLVSGWMRYITSIADNRELLQTSQPSEPILAYTAARCMQNLATRSGIVGEFSTQVQRGTISVRDTGEIVAALLLLFAADAVQFRGDQMRWPRPVLLSDFINQLLGMEKAEEITNAVHEEAEAKVLQMWQQGEVFFNHVVRRSERPTEETLRRAYRRGATLLLPHNSPGADILIPVHDPDENEMSCFLIQVKNRISDAPTKTLRLQASADLAKAATVLSLDCPYLAMMMCLRTSPSTSPGCEILDPQKKRVQMRPATRRLQSTTEGTPAVAKSQKSKKSNRILIITYGLDEAVYPVLRQDSEQAPRTVDRLRSLLDCLPMTVVPQNDNHRIYLTGLEGL</sequence>
<dbReference type="eggNOG" id="ENOG502RCA7">
    <property type="taxonomic scope" value="Eukaryota"/>
</dbReference>